<keyword evidence="1" id="KW-0677">Repeat</keyword>
<evidence type="ECO:0000256" key="3">
    <source>
        <dbReference type="SAM" id="Phobius"/>
    </source>
</evidence>
<feature type="domain" description="Nematode cuticle collagen N-terminal" evidence="4">
    <location>
        <begin position="7"/>
        <end position="59"/>
    </location>
</feature>
<organism evidence="5 6">
    <name type="scientific">Steinernema glaseri</name>
    <dbReference type="NCBI Taxonomy" id="37863"/>
    <lineage>
        <taxon>Eukaryota</taxon>
        <taxon>Metazoa</taxon>
        <taxon>Ecdysozoa</taxon>
        <taxon>Nematoda</taxon>
        <taxon>Chromadorea</taxon>
        <taxon>Rhabditida</taxon>
        <taxon>Tylenchina</taxon>
        <taxon>Panagrolaimomorpha</taxon>
        <taxon>Strongyloidoidea</taxon>
        <taxon>Steinernematidae</taxon>
        <taxon>Steinernema</taxon>
    </lineage>
</organism>
<evidence type="ECO:0000256" key="2">
    <source>
        <dbReference type="SAM" id="MobiDB-lite"/>
    </source>
</evidence>
<dbReference type="SMART" id="SM01088">
    <property type="entry name" value="Col_cuticle_N"/>
    <property type="match status" value="1"/>
</dbReference>
<evidence type="ECO:0000256" key="1">
    <source>
        <dbReference type="ARBA" id="ARBA00022737"/>
    </source>
</evidence>
<evidence type="ECO:0000313" key="6">
    <source>
        <dbReference type="WBParaSite" id="L893_g18294.t1"/>
    </source>
</evidence>
<evidence type="ECO:0000259" key="4">
    <source>
        <dbReference type="SMART" id="SM01088"/>
    </source>
</evidence>
<reference evidence="6" key="1">
    <citation type="submission" date="2016-11" db="UniProtKB">
        <authorList>
            <consortium name="WormBaseParasite"/>
        </authorList>
    </citation>
    <scope>IDENTIFICATION</scope>
</reference>
<sequence length="125" mass="13541">MTKAIRCAAYVASAGSGLLIVASLFVMASLFNEVNDMYYEVIADVEDFKALANDAWKDMMAVKASRQGPVFSFESIFRHKRQYDAGVTGGTTSQGGGCRKLPEHRRPPHPPSIQNAPNKPVAAPP</sequence>
<keyword evidence="3" id="KW-1133">Transmembrane helix</keyword>
<protein>
    <submittedName>
        <fullName evidence="6">Col_cuticle_N domain-containing protein</fullName>
    </submittedName>
</protein>
<dbReference type="InterPro" id="IPR002486">
    <property type="entry name" value="Col_cuticle_N"/>
</dbReference>
<dbReference type="Proteomes" id="UP000095287">
    <property type="component" value="Unplaced"/>
</dbReference>
<feature type="region of interest" description="Disordered" evidence="2">
    <location>
        <begin position="84"/>
        <end position="125"/>
    </location>
</feature>
<keyword evidence="3" id="KW-0812">Transmembrane</keyword>
<feature type="compositionally biased region" description="Gly residues" evidence="2">
    <location>
        <begin position="87"/>
        <end position="98"/>
    </location>
</feature>
<dbReference type="Pfam" id="PF01484">
    <property type="entry name" value="Col_cuticle_N"/>
    <property type="match status" value="1"/>
</dbReference>
<accession>A0A1I7YPZ7</accession>
<feature type="transmembrane region" description="Helical" evidence="3">
    <location>
        <begin position="7"/>
        <end position="31"/>
    </location>
</feature>
<keyword evidence="3" id="KW-0472">Membrane</keyword>
<dbReference type="WBParaSite" id="L893_g18294.t1">
    <property type="protein sequence ID" value="L893_g18294.t1"/>
    <property type="gene ID" value="L893_g18294"/>
</dbReference>
<dbReference type="GO" id="GO:0042302">
    <property type="term" value="F:structural constituent of cuticle"/>
    <property type="evidence" value="ECO:0007669"/>
    <property type="project" value="InterPro"/>
</dbReference>
<proteinExistence type="predicted"/>
<evidence type="ECO:0000313" key="5">
    <source>
        <dbReference type="Proteomes" id="UP000095287"/>
    </source>
</evidence>
<name>A0A1I7YPZ7_9BILA</name>
<keyword evidence="5" id="KW-1185">Reference proteome</keyword>
<dbReference type="AlphaFoldDB" id="A0A1I7YPZ7"/>